<dbReference type="InterPro" id="IPR029060">
    <property type="entry name" value="PIN-like_dom_sf"/>
</dbReference>
<name>A0A8H7BS41_9FUNG</name>
<comment type="cofactor">
    <cofactor evidence="1">
        <name>Mg(2+)</name>
        <dbReference type="ChEBI" id="CHEBI:18420"/>
    </cofactor>
</comment>
<dbReference type="PROSITE" id="PS50005">
    <property type="entry name" value="TPR"/>
    <property type="match status" value="1"/>
</dbReference>
<dbReference type="GO" id="GO:0046872">
    <property type="term" value="F:metal ion binding"/>
    <property type="evidence" value="ECO:0007669"/>
    <property type="project" value="UniProtKB-KW"/>
</dbReference>
<dbReference type="Proteomes" id="UP000605846">
    <property type="component" value="Unassembled WGS sequence"/>
</dbReference>
<dbReference type="CDD" id="cd09857">
    <property type="entry name" value="PIN_EXO1"/>
    <property type="match status" value="1"/>
</dbReference>
<keyword evidence="10" id="KW-0460">Magnesium</keyword>
<dbReference type="Pfam" id="PF00752">
    <property type="entry name" value="XPG_N"/>
    <property type="match status" value="1"/>
</dbReference>
<keyword evidence="9" id="KW-0269">Exonuclease</keyword>
<dbReference type="InterPro" id="IPR006085">
    <property type="entry name" value="XPG_DNA_repair_N"/>
</dbReference>
<feature type="domain" description="XPG-I" evidence="17">
    <location>
        <begin position="138"/>
        <end position="208"/>
    </location>
</feature>
<feature type="compositionally biased region" description="Basic and acidic residues" evidence="16">
    <location>
        <begin position="342"/>
        <end position="355"/>
    </location>
</feature>
<dbReference type="InterPro" id="IPR037315">
    <property type="entry name" value="EXO1_H3TH"/>
</dbReference>
<feature type="region of interest" description="Disordered" evidence="16">
    <location>
        <begin position="400"/>
        <end position="421"/>
    </location>
</feature>
<evidence type="ECO:0000256" key="8">
    <source>
        <dbReference type="ARBA" id="ARBA00022801"/>
    </source>
</evidence>
<dbReference type="GO" id="GO:0006281">
    <property type="term" value="P:DNA repair"/>
    <property type="evidence" value="ECO:0007669"/>
    <property type="project" value="UniProtKB-KW"/>
</dbReference>
<dbReference type="SUPFAM" id="SSF47807">
    <property type="entry name" value="5' to 3' exonuclease, C-terminal subdomain"/>
    <property type="match status" value="1"/>
</dbReference>
<evidence type="ECO:0000259" key="18">
    <source>
        <dbReference type="SMART" id="SM00485"/>
    </source>
</evidence>
<organism evidence="19 20">
    <name type="scientific">Apophysomyces ossiformis</name>
    <dbReference type="NCBI Taxonomy" id="679940"/>
    <lineage>
        <taxon>Eukaryota</taxon>
        <taxon>Fungi</taxon>
        <taxon>Fungi incertae sedis</taxon>
        <taxon>Mucoromycota</taxon>
        <taxon>Mucoromycotina</taxon>
        <taxon>Mucoromycetes</taxon>
        <taxon>Mucorales</taxon>
        <taxon>Mucorineae</taxon>
        <taxon>Mucoraceae</taxon>
        <taxon>Apophysomyces</taxon>
    </lineage>
</organism>
<evidence type="ECO:0000256" key="6">
    <source>
        <dbReference type="ARBA" id="ARBA00022759"/>
    </source>
</evidence>
<dbReference type="GO" id="GO:0017108">
    <property type="term" value="F:5'-flap endonuclease activity"/>
    <property type="evidence" value="ECO:0007669"/>
    <property type="project" value="TreeGrafter"/>
</dbReference>
<dbReference type="InterPro" id="IPR019734">
    <property type="entry name" value="TPR_rpt"/>
</dbReference>
<evidence type="ECO:0000256" key="5">
    <source>
        <dbReference type="ARBA" id="ARBA00022723"/>
    </source>
</evidence>
<dbReference type="SMART" id="SM00279">
    <property type="entry name" value="HhH2"/>
    <property type="match status" value="1"/>
</dbReference>
<evidence type="ECO:0000256" key="1">
    <source>
        <dbReference type="ARBA" id="ARBA00001946"/>
    </source>
</evidence>
<keyword evidence="8" id="KW-0378">Hydrolase</keyword>
<dbReference type="Gene3D" id="1.10.150.20">
    <property type="entry name" value="5' to 3' exonuclease, C-terminal subdomain"/>
    <property type="match status" value="1"/>
</dbReference>
<keyword evidence="15" id="KW-0802">TPR repeat</keyword>
<evidence type="ECO:0000256" key="3">
    <source>
        <dbReference type="ARBA" id="ARBA00010563"/>
    </source>
</evidence>
<evidence type="ECO:0000256" key="12">
    <source>
        <dbReference type="ARBA" id="ARBA00023125"/>
    </source>
</evidence>
<dbReference type="SMART" id="SM00484">
    <property type="entry name" value="XPGI"/>
    <property type="match status" value="1"/>
</dbReference>
<gene>
    <name evidence="19" type="primary">EXO1</name>
    <name evidence="19" type="ORF">EC973_007381</name>
</gene>
<dbReference type="InterPro" id="IPR006086">
    <property type="entry name" value="XPG-I_dom"/>
</dbReference>
<evidence type="ECO:0000259" key="17">
    <source>
        <dbReference type="SMART" id="SM00484"/>
    </source>
</evidence>
<keyword evidence="7" id="KW-0227">DNA damage</keyword>
<dbReference type="PANTHER" id="PTHR11081">
    <property type="entry name" value="FLAP ENDONUCLEASE FAMILY MEMBER"/>
    <property type="match status" value="1"/>
</dbReference>
<keyword evidence="11" id="KW-0267">Excision nuclease</keyword>
<evidence type="ECO:0000256" key="11">
    <source>
        <dbReference type="ARBA" id="ARBA00022881"/>
    </source>
</evidence>
<dbReference type="GO" id="GO:0035312">
    <property type="term" value="F:5'-3' DNA exonuclease activity"/>
    <property type="evidence" value="ECO:0007669"/>
    <property type="project" value="InterPro"/>
</dbReference>
<feature type="domain" description="XPG N-terminal" evidence="18">
    <location>
        <begin position="1"/>
        <end position="99"/>
    </location>
</feature>
<dbReference type="EMBL" id="JABAYA010000053">
    <property type="protein sequence ID" value="KAF7727620.1"/>
    <property type="molecule type" value="Genomic_DNA"/>
</dbReference>
<evidence type="ECO:0000256" key="15">
    <source>
        <dbReference type="PROSITE-ProRule" id="PRU00339"/>
    </source>
</evidence>
<evidence type="ECO:0000256" key="13">
    <source>
        <dbReference type="ARBA" id="ARBA00023204"/>
    </source>
</evidence>
<evidence type="ECO:0000256" key="10">
    <source>
        <dbReference type="ARBA" id="ARBA00022842"/>
    </source>
</evidence>
<feature type="region of interest" description="Disordered" evidence="16">
    <location>
        <begin position="339"/>
        <end position="383"/>
    </location>
</feature>
<protein>
    <submittedName>
        <fullName evidence="19">Rad2 nuclease</fullName>
    </submittedName>
</protein>
<keyword evidence="6" id="KW-0255">Endonuclease</keyword>
<dbReference type="GO" id="GO:0003677">
    <property type="term" value="F:DNA binding"/>
    <property type="evidence" value="ECO:0007669"/>
    <property type="project" value="UniProtKB-KW"/>
</dbReference>
<keyword evidence="14" id="KW-0539">Nucleus</keyword>
<keyword evidence="4" id="KW-0540">Nuclease</keyword>
<dbReference type="Pfam" id="PF00867">
    <property type="entry name" value="XPG_I"/>
    <property type="match status" value="1"/>
</dbReference>
<keyword evidence="13" id="KW-0234">DNA repair</keyword>
<keyword evidence="12" id="KW-0238">DNA-binding</keyword>
<dbReference type="SUPFAM" id="SSF88723">
    <property type="entry name" value="PIN domain-like"/>
    <property type="match status" value="1"/>
</dbReference>
<evidence type="ECO:0000313" key="19">
    <source>
        <dbReference type="EMBL" id="KAF7727620.1"/>
    </source>
</evidence>
<dbReference type="InterPro" id="IPR044752">
    <property type="entry name" value="PIN-like_EXO1"/>
</dbReference>
<feature type="compositionally biased region" description="Polar residues" evidence="16">
    <location>
        <begin position="411"/>
        <end position="421"/>
    </location>
</feature>
<dbReference type="Gene3D" id="3.40.50.1010">
    <property type="entry name" value="5'-nuclease"/>
    <property type="match status" value="1"/>
</dbReference>
<evidence type="ECO:0000256" key="7">
    <source>
        <dbReference type="ARBA" id="ARBA00022763"/>
    </source>
</evidence>
<evidence type="ECO:0000313" key="20">
    <source>
        <dbReference type="Proteomes" id="UP000605846"/>
    </source>
</evidence>
<dbReference type="FunFam" id="1.10.150.20:FF:000011">
    <property type="entry name" value="exonuclease 1"/>
    <property type="match status" value="1"/>
</dbReference>
<comment type="similarity">
    <text evidence="3">Belongs to the XPG/RAD2 endonuclease family. EXO1 subfamily.</text>
</comment>
<evidence type="ECO:0000256" key="4">
    <source>
        <dbReference type="ARBA" id="ARBA00022722"/>
    </source>
</evidence>
<feature type="region of interest" description="Disordered" evidence="16">
    <location>
        <begin position="443"/>
        <end position="471"/>
    </location>
</feature>
<evidence type="ECO:0000256" key="9">
    <source>
        <dbReference type="ARBA" id="ARBA00022839"/>
    </source>
</evidence>
<dbReference type="OrthoDB" id="26491at2759"/>
<reference evidence="19" key="1">
    <citation type="submission" date="2020-01" db="EMBL/GenBank/DDBJ databases">
        <title>Genome Sequencing of Three Apophysomyces-Like Fungal Strains Confirms a Novel Fungal Genus in the Mucoromycota with divergent Burkholderia-like Endosymbiotic Bacteria.</title>
        <authorList>
            <person name="Stajich J.E."/>
            <person name="Macias A.M."/>
            <person name="Carter-House D."/>
            <person name="Lovett B."/>
            <person name="Kasson L.R."/>
            <person name="Berry K."/>
            <person name="Grigoriev I."/>
            <person name="Chang Y."/>
            <person name="Spatafora J."/>
            <person name="Kasson M.T."/>
        </authorList>
    </citation>
    <scope>NUCLEOTIDE SEQUENCE</scope>
    <source>
        <strain evidence="19">NRRL A-21654</strain>
    </source>
</reference>
<evidence type="ECO:0000256" key="14">
    <source>
        <dbReference type="ARBA" id="ARBA00023242"/>
    </source>
</evidence>
<dbReference type="PRINTS" id="PR00853">
    <property type="entry name" value="XPGRADSUPER"/>
</dbReference>
<dbReference type="InterPro" id="IPR006084">
    <property type="entry name" value="XPG/Rad2"/>
</dbReference>
<comment type="caution">
    <text evidence="19">The sequence shown here is derived from an EMBL/GenBank/DDBJ whole genome shotgun (WGS) entry which is preliminary data.</text>
</comment>
<keyword evidence="20" id="KW-1185">Reference proteome</keyword>
<dbReference type="AlphaFoldDB" id="A0A8H7BS41"/>
<sequence>MGISGLFQLTKSIQQSIHVKEYGGRVVAVDGNVWLHKGAFACALDLALQVDTTTYVKYFMRQVDMLKFYNVIPLIVFDGNQLPIKKCTNQERQRRRAEALAKGHELIRQGKRKEAAEYFQKATSVTPHMVHQVAKALDEAGVQHIVAPYEADAQLAYLLKTKQAEAVITEDSDLLVFGCHTLIVKMNQYGEATQIRQEDLRSVKEIDLSNFDETKIRHMCIVSGCDYLPSLPGIGLKTAYKLFKQYEKTDKVLKQLGSQGNMISFQDYEDAFHRADLAFLYQYVYDPLSKTYLRLNSLPDDKLAESLDFLGTHPEKSKPKAGIDLSSDNKENIPPWLLAVTDNKKERENKSKDESLTSSDSKILNDRSNQAPANSEPRSTKKGAAAADIFKMFHAAKRATTSVKKPGKPTENVTKDITTLEKTSTLQPTRVSVDKDLRKSVSKRASLSDATNAACKKPKRVSGLVDATNRK</sequence>
<dbReference type="FunFam" id="3.40.50.1010:FF:000002">
    <property type="entry name" value="Exonuclease 1, putative"/>
    <property type="match status" value="1"/>
</dbReference>
<dbReference type="SMART" id="SM00485">
    <property type="entry name" value="XPGN"/>
    <property type="match status" value="1"/>
</dbReference>
<dbReference type="PANTHER" id="PTHR11081:SF9">
    <property type="entry name" value="FLAP ENDONUCLEASE 1"/>
    <property type="match status" value="1"/>
</dbReference>
<proteinExistence type="inferred from homology"/>
<feature type="repeat" description="TPR" evidence="15">
    <location>
        <begin position="96"/>
        <end position="129"/>
    </location>
</feature>
<dbReference type="InterPro" id="IPR008918">
    <property type="entry name" value="HhH2"/>
</dbReference>
<evidence type="ECO:0000256" key="16">
    <source>
        <dbReference type="SAM" id="MobiDB-lite"/>
    </source>
</evidence>
<comment type="subcellular location">
    <subcellularLocation>
        <location evidence="2">Nucleus</location>
    </subcellularLocation>
</comment>
<dbReference type="CDD" id="cd09908">
    <property type="entry name" value="H3TH_EXO1"/>
    <property type="match status" value="1"/>
</dbReference>
<keyword evidence="5" id="KW-0479">Metal-binding</keyword>
<accession>A0A8H7BS41</accession>
<dbReference type="InterPro" id="IPR036279">
    <property type="entry name" value="5-3_exonuclease_C_sf"/>
</dbReference>
<evidence type="ECO:0000256" key="2">
    <source>
        <dbReference type="ARBA" id="ARBA00004123"/>
    </source>
</evidence>
<feature type="compositionally biased region" description="Polar residues" evidence="16">
    <location>
        <begin position="356"/>
        <end position="377"/>
    </location>
</feature>
<dbReference type="GO" id="GO:0005634">
    <property type="term" value="C:nucleus"/>
    <property type="evidence" value="ECO:0007669"/>
    <property type="project" value="UniProtKB-SubCell"/>
</dbReference>